<dbReference type="AlphaFoldDB" id="A0A5F9CBJ8"/>
<evidence type="ECO:0000256" key="1">
    <source>
        <dbReference type="SAM" id="SignalP"/>
    </source>
</evidence>
<feature type="chain" id="PRO_5023852088" evidence="1">
    <location>
        <begin position="21"/>
        <end position="98"/>
    </location>
</feature>
<dbReference type="EMBL" id="AAGW02009664">
    <property type="status" value="NOT_ANNOTATED_CDS"/>
    <property type="molecule type" value="Genomic_DNA"/>
</dbReference>
<evidence type="ECO:0000313" key="3">
    <source>
        <dbReference type="Ensembl" id="ENSOCUP00000031162.1"/>
    </source>
</evidence>
<protein>
    <submittedName>
        <fullName evidence="3">Prostate and testis expressed 3</fullName>
    </submittedName>
</protein>
<keyword evidence="4" id="KW-1185">Reference proteome</keyword>
<dbReference type="Bgee" id="ENSOCUG00000037052">
    <property type="expression patterns" value="Expressed in testis and 3 other cell types or tissues"/>
</dbReference>
<organism evidence="3 4">
    <name type="scientific">Oryctolagus cuniculus</name>
    <name type="common">Rabbit</name>
    <dbReference type="NCBI Taxonomy" id="9986"/>
    <lineage>
        <taxon>Eukaryota</taxon>
        <taxon>Metazoa</taxon>
        <taxon>Chordata</taxon>
        <taxon>Craniata</taxon>
        <taxon>Vertebrata</taxon>
        <taxon>Euteleostomi</taxon>
        <taxon>Mammalia</taxon>
        <taxon>Eutheria</taxon>
        <taxon>Euarchontoglires</taxon>
        <taxon>Glires</taxon>
        <taxon>Lagomorpha</taxon>
        <taxon>Leporidae</taxon>
        <taxon>Oryctolagus</taxon>
    </lineage>
</organism>
<feature type="domain" description="UPAR/Ly6" evidence="2">
    <location>
        <begin position="20"/>
        <end position="96"/>
    </location>
</feature>
<proteinExistence type="predicted"/>
<dbReference type="CDD" id="cd23579">
    <property type="entry name" value="TFP_LU_ECD_PATE3"/>
    <property type="match status" value="1"/>
</dbReference>
<dbReference type="InParanoid" id="A0A5F9CBJ8"/>
<evidence type="ECO:0000313" key="4">
    <source>
        <dbReference type="Proteomes" id="UP000001811"/>
    </source>
</evidence>
<reference evidence="3 4" key="1">
    <citation type="journal article" date="2011" name="Nature">
        <title>A high-resolution map of human evolutionary constraint using 29 mammals.</title>
        <authorList>
            <person name="Lindblad-Toh K."/>
            <person name="Garber M."/>
            <person name="Zuk O."/>
            <person name="Lin M.F."/>
            <person name="Parker B.J."/>
            <person name="Washietl S."/>
            <person name="Kheradpour P."/>
            <person name="Ernst J."/>
            <person name="Jordan G."/>
            <person name="Mauceli E."/>
            <person name="Ward L.D."/>
            <person name="Lowe C.B."/>
            <person name="Holloway A.K."/>
            <person name="Clamp M."/>
            <person name="Gnerre S."/>
            <person name="Alfoldi J."/>
            <person name="Beal K."/>
            <person name="Chang J."/>
            <person name="Clawson H."/>
            <person name="Cuff J."/>
            <person name="Di Palma F."/>
            <person name="Fitzgerald S."/>
            <person name="Flicek P."/>
            <person name="Guttman M."/>
            <person name="Hubisz M.J."/>
            <person name="Jaffe D.B."/>
            <person name="Jungreis I."/>
            <person name="Kent W.J."/>
            <person name="Kostka D."/>
            <person name="Lara M."/>
            <person name="Martins A.L."/>
            <person name="Massingham T."/>
            <person name="Moltke I."/>
            <person name="Raney B.J."/>
            <person name="Rasmussen M.D."/>
            <person name="Robinson J."/>
            <person name="Stark A."/>
            <person name="Vilella A.J."/>
            <person name="Wen J."/>
            <person name="Xie X."/>
            <person name="Zody M.C."/>
            <person name="Baldwin J."/>
            <person name="Bloom T."/>
            <person name="Chin C.W."/>
            <person name="Heiman D."/>
            <person name="Nicol R."/>
            <person name="Nusbaum C."/>
            <person name="Young S."/>
            <person name="Wilkinson J."/>
            <person name="Worley K.C."/>
            <person name="Kovar C.L."/>
            <person name="Muzny D.M."/>
            <person name="Gibbs R.A."/>
            <person name="Cree A."/>
            <person name="Dihn H.H."/>
            <person name="Fowler G."/>
            <person name="Jhangiani S."/>
            <person name="Joshi V."/>
            <person name="Lee S."/>
            <person name="Lewis L.R."/>
            <person name="Nazareth L.V."/>
            <person name="Okwuonu G."/>
            <person name="Santibanez J."/>
            <person name="Warren W.C."/>
            <person name="Mardis E.R."/>
            <person name="Weinstock G.M."/>
            <person name="Wilson R.K."/>
            <person name="Delehaunty K."/>
            <person name="Dooling D."/>
            <person name="Fronik C."/>
            <person name="Fulton L."/>
            <person name="Fulton B."/>
            <person name="Graves T."/>
            <person name="Minx P."/>
            <person name="Sodergren E."/>
            <person name="Birney E."/>
            <person name="Margulies E.H."/>
            <person name="Herrero J."/>
            <person name="Green E.D."/>
            <person name="Haussler D."/>
            <person name="Siepel A."/>
            <person name="Goldman N."/>
            <person name="Pollard K.S."/>
            <person name="Pedersen J.S."/>
            <person name="Lander E.S."/>
            <person name="Kellis M."/>
        </authorList>
    </citation>
    <scope>NUCLEOTIDE SEQUENCE [LARGE SCALE GENOMIC DNA]</scope>
    <source>
        <strain evidence="3 4">Thorbecke inbred</strain>
    </source>
</reference>
<reference evidence="3" key="2">
    <citation type="submission" date="2025-08" db="UniProtKB">
        <authorList>
            <consortium name="Ensembl"/>
        </authorList>
    </citation>
    <scope>IDENTIFICATION</scope>
    <source>
        <strain evidence="3">Thorbecke</strain>
    </source>
</reference>
<dbReference type="OrthoDB" id="9829427at2759"/>
<dbReference type="GeneID" id="100340720"/>
<dbReference type="STRING" id="9986.ENSOCUP00000031162"/>
<dbReference type="GeneTree" id="ENSGT00690000102487"/>
<name>A0A5F9CBJ8_RABIT</name>
<dbReference type="KEGG" id="ocu:100340720"/>
<dbReference type="Proteomes" id="UP000001811">
    <property type="component" value="Chromosome 1"/>
</dbReference>
<sequence length="98" mass="11442">MNKHILLLFSLLCLTVAVTSLICVTCHLRTQTDRCRRGFGVCTAQKHETCMILKILQDGVLQLSYMVCQKFCRERTYEHNNRSFVHKCCNSNYCNYKT</sequence>
<feature type="signal peptide" evidence="1">
    <location>
        <begin position="1"/>
        <end position="20"/>
    </location>
</feature>
<dbReference type="InterPro" id="IPR016054">
    <property type="entry name" value="LY6_UPA_recep-like"/>
</dbReference>
<gene>
    <name evidence="3" type="primary">PATE3</name>
</gene>
<evidence type="ECO:0000259" key="2">
    <source>
        <dbReference type="Pfam" id="PF00021"/>
    </source>
</evidence>
<reference evidence="3" key="3">
    <citation type="submission" date="2025-09" db="UniProtKB">
        <authorList>
            <consortium name="Ensembl"/>
        </authorList>
    </citation>
    <scope>IDENTIFICATION</scope>
    <source>
        <strain evidence="3">Thorbecke</strain>
    </source>
</reference>
<dbReference type="Ensembl" id="ENSOCUT00000059861.1">
    <property type="protein sequence ID" value="ENSOCUP00000031162.1"/>
    <property type="gene ID" value="ENSOCUG00000037052.1"/>
</dbReference>
<keyword evidence="1" id="KW-0732">Signal</keyword>
<dbReference type="Pfam" id="PF00021">
    <property type="entry name" value="UPAR_LY6"/>
    <property type="match status" value="1"/>
</dbReference>
<accession>A0A5F9CBJ8</accession>